<dbReference type="PANTHER" id="PTHR31218">
    <property type="entry name" value="WAT1-RELATED PROTEIN"/>
    <property type="match status" value="1"/>
</dbReference>
<evidence type="ECO:0000256" key="7">
    <source>
        <dbReference type="SAM" id="Phobius"/>
    </source>
</evidence>
<dbReference type="Pfam" id="PF00892">
    <property type="entry name" value="EamA"/>
    <property type="match status" value="1"/>
</dbReference>
<feature type="transmembrane region" description="Helical" evidence="7">
    <location>
        <begin position="365"/>
        <end position="384"/>
    </location>
</feature>
<keyword evidence="10" id="KW-1185">Reference proteome</keyword>
<dbReference type="InterPro" id="IPR030184">
    <property type="entry name" value="WAT1-related"/>
</dbReference>
<evidence type="ECO:0000256" key="4">
    <source>
        <dbReference type="ARBA" id="ARBA00022989"/>
    </source>
</evidence>
<evidence type="ECO:0000256" key="6">
    <source>
        <dbReference type="SAM" id="MobiDB-lite"/>
    </source>
</evidence>
<feature type="transmembrane region" description="Helical" evidence="7">
    <location>
        <begin position="272"/>
        <end position="291"/>
    </location>
</feature>
<evidence type="ECO:0000256" key="5">
    <source>
        <dbReference type="ARBA" id="ARBA00023136"/>
    </source>
</evidence>
<dbReference type="InterPro" id="IPR000620">
    <property type="entry name" value="EamA_dom"/>
</dbReference>
<dbReference type="Proteomes" id="UP001055439">
    <property type="component" value="Chromosome 5"/>
</dbReference>
<accession>A0A9E7K6A5</accession>
<evidence type="ECO:0000313" key="9">
    <source>
        <dbReference type="EMBL" id="URE04790.1"/>
    </source>
</evidence>
<dbReference type="EMBL" id="CP097507">
    <property type="protein sequence ID" value="URE04790.1"/>
    <property type="molecule type" value="Genomic_DNA"/>
</dbReference>
<keyword evidence="3 7" id="KW-0812">Transmembrane</keyword>
<name>A0A9E7K6A5_9LILI</name>
<evidence type="ECO:0000259" key="8">
    <source>
        <dbReference type="Pfam" id="PF00892"/>
    </source>
</evidence>
<evidence type="ECO:0000256" key="1">
    <source>
        <dbReference type="ARBA" id="ARBA00004141"/>
    </source>
</evidence>
<feature type="transmembrane region" description="Helical" evidence="7">
    <location>
        <begin position="390"/>
        <end position="409"/>
    </location>
</feature>
<reference evidence="9" key="1">
    <citation type="submission" date="2022-05" db="EMBL/GenBank/DDBJ databases">
        <title>The Musa troglodytarum L. genome provides insights into the mechanism of non-climacteric behaviour and enrichment of carotenoids.</title>
        <authorList>
            <person name="Wang J."/>
        </authorList>
    </citation>
    <scope>NUCLEOTIDE SEQUENCE</scope>
    <source>
        <tissue evidence="9">Leaf</tissue>
    </source>
</reference>
<dbReference type="GO" id="GO:0016020">
    <property type="term" value="C:membrane"/>
    <property type="evidence" value="ECO:0007669"/>
    <property type="project" value="UniProtKB-SubCell"/>
</dbReference>
<sequence length="446" mass="48462">MRMSRTSLLRVPPARRRDPRDVPVPRGGTASSTLAWKRREIGGAMEGAKPVAGMVLVQVVFAGVNIFYKLALNDGMDSRILVAYRYLFAAAFVCPLSFFLERQVLMVLHEDATKDDMEGVDAIVLQRPFRQILGRCTISQNLYLSCVRITSATFASAMTNLIPAITFILAVLFRLESLAVLTVSGQAKALGTLTGVGGAMLLTFYKGATINLWSTHIDLLRSHHNGGGAQPQPHQDSGNHVKGSLFAVVSCLSYAMWLIIQTRMSKEYPCHYTGTALLCLMAAAQSVVYALCGERSTSSWRMGWDVRLLTTFYSVIASHDSSGLFDTVSRPCIQMVTTVMMVQGVVASGLILVVMSWCIKQRGPLFASIFSPLMLIIVALLSTFLMQEQLHLGSVIGSALIVAGLYAVLWGKSREATKVEASPPELVDVVVVDAGNATGYRGNVQT</sequence>
<evidence type="ECO:0000256" key="2">
    <source>
        <dbReference type="ARBA" id="ARBA00007635"/>
    </source>
</evidence>
<feature type="transmembrane region" description="Helical" evidence="7">
    <location>
        <begin position="47"/>
        <end position="68"/>
    </location>
</feature>
<dbReference type="GO" id="GO:0022857">
    <property type="term" value="F:transmembrane transporter activity"/>
    <property type="evidence" value="ECO:0007669"/>
    <property type="project" value="InterPro"/>
</dbReference>
<comment type="subcellular location">
    <subcellularLocation>
        <location evidence="1">Membrane</location>
        <topology evidence="1">Multi-pass membrane protein</topology>
    </subcellularLocation>
</comment>
<protein>
    <submittedName>
        <fullName evidence="9">EamA-like transporter family</fullName>
    </submittedName>
</protein>
<dbReference type="SUPFAM" id="SSF103481">
    <property type="entry name" value="Multidrug resistance efflux transporter EmrE"/>
    <property type="match status" value="1"/>
</dbReference>
<feature type="transmembrane region" description="Helical" evidence="7">
    <location>
        <begin position="152"/>
        <end position="173"/>
    </location>
</feature>
<evidence type="ECO:0000313" key="10">
    <source>
        <dbReference type="Proteomes" id="UP001055439"/>
    </source>
</evidence>
<organism evidence="9 10">
    <name type="scientific">Musa troglodytarum</name>
    <name type="common">fe'i banana</name>
    <dbReference type="NCBI Taxonomy" id="320322"/>
    <lineage>
        <taxon>Eukaryota</taxon>
        <taxon>Viridiplantae</taxon>
        <taxon>Streptophyta</taxon>
        <taxon>Embryophyta</taxon>
        <taxon>Tracheophyta</taxon>
        <taxon>Spermatophyta</taxon>
        <taxon>Magnoliopsida</taxon>
        <taxon>Liliopsida</taxon>
        <taxon>Zingiberales</taxon>
        <taxon>Musaceae</taxon>
        <taxon>Musa</taxon>
    </lineage>
</organism>
<proteinExistence type="inferred from homology"/>
<keyword evidence="4 7" id="KW-1133">Transmembrane helix</keyword>
<feature type="domain" description="EamA" evidence="8">
    <location>
        <begin position="54"/>
        <end position="195"/>
    </location>
</feature>
<comment type="similarity">
    <text evidence="2">Belongs to the drug/metabolite transporter (DMT) superfamily. Plant drug/metabolite exporter (P-DME) (TC 2.A.7.4) family.</text>
</comment>
<dbReference type="OrthoDB" id="1728340at2759"/>
<gene>
    <name evidence="9" type="ORF">MUK42_22695</name>
</gene>
<keyword evidence="5 7" id="KW-0472">Membrane</keyword>
<evidence type="ECO:0000256" key="3">
    <source>
        <dbReference type="ARBA" id="ARBA00022692"/>
    </source>
</evidence>
<dbReference type="InterPro" id="IPR037185">
    <property type="entry name" value="EmrE-like"/>
</dbReference>
<feature type="transmembrane region" description="Helical" evidence="7">
    <location>
        <begin position="243"/>
        <end position="260"/>
    </location>
</feature>
<feature type="transmembrane region" description="Helical" evidence="7">
    <location>
        <begin position="333"/>
        <end position="358"/>
    </location>
</feature>
<feature type="transmembrane region" description="Helical" evidence="7">
    <location>
        <begin position="80"/>
        <end position="100"/>
    </location>
</feature>
<dbReference type="AlphaFoldDB" id="A0A9E7K6A5"/>
<feature type="region of interest" description="Disordered" evidence="6">
    <location>
        <begin position="1"/>
        <end position="30"/>
    </location>
</feature>